<name>A0A1H3D223_ALLWA</name>
<dbReference type="AlphaFoldDB" id="A0A1H3D223"/>
<dbReference type="Proteomes" id="UP000198672">
    <property type="component" value="Unassembled WGS sequence"/>
</dbReference>
<dbReference type="RefSeq" id="WP_091332435.1">
    <property type="nucleotide sequence ID" value="NZ_FNOW01000007.1"/>
</dbReference>
<accession>A0A1H3D223</accession>
<evidence type="ECO:0000313" key="1">
    <source>
        <dbReference type="EMBL" id="SDX60178.1"/>
    </source>
</evidence>
<keyword evidence="2" id="KW-1185">Reference proteome</keyword>
<gene>
    <name evidence="1" type="ORF">SAMN05421644_10785</name>
</gene>
<dbReference type="OrthoDB" id="9789845at2"/>
<organism evidence="1 2">
    <name type="scientific">Allochromatium warmingii</name>
    <name type="common">Chromatium warmingii</name>
    <dbReference type="NCBI Taxonomy" id="61595"/>
    <lineage>
        <taxon>Bacteria</taxon>
        <taxon>Pseudomonadati</taxon>
        <taxon>Pseudomonadota</taxon>
        <taxon>Gammaproteobacteria</taxon>
        <taxon>Chromatiales</taxon>
        <taxon>Chromatiaceae</taxon>
        <taxon>Allochromatium</taxon>
    </lineage>
</organism>
<proteinExistence type="predicted"/>
<evidence type="ECO:0008006" key="3">
    <source>
        <dbReference type="Google" id="ProtNLM"/>
    </source>
</evidence>
<dbReference type="EMBL" id="FNOW01000007">
    <property type="protein sequence ID" value="SDX60178.1"/>
    <property type="molecule type" value="Genomic_DNA"/>
</dbReference>
<dbReference type="STRING" id="61595.SAMN05421644_10785"/>
<protein>
    <recommendedName>
        <fullName evidence="3">Antitoxin Xre/MbcA/ParS-like toxin-binding domain-containing protein</fullName>
    </recommendedName>
</protein>
<evidence type="ECO:0000313" key="2">
    <source>
        <dbReference type="Proteomes" id="UP000198672"/>
    </source>
</evidence>
<reference evidence="2" key="1">
    <citation type="submission" date="2016-10" db="EMBL/GenBank/DDBJ databases">
        <authorList>
            <person name="Varghese N."/>
            <person name="Submissions S."/>
        </authorList>
    </citation>
    <scope>NUCLEOTIDE SEQUENCE [LARGE SCALE GENOMIC DNA]</scope>
    <source>
        <strain evidence="2">DSM 173</strain>
    </source>
</reference>
<sequence length="139" mass="16346">MTHLTRDERLLLTRRTMQLLEDWGATARDMIDLLQLPNTIKARHLGRFRDQDVFPDDPVINRRIAYLERIEQALHTYFPRNPEMRKLWVRRAHKQFGQRAPMAVMIEDGESGLIAVLSHLDCTFAWDLTGSRADYQRAS</sequence>